<dbReference type="AlphaFoldDB" id="A0A381TFE4"/>
<evidence type="ECO:0000313" key="1">
    <source>
        <dbReference type="EMBL" id="SVA14479.1"/>
    </source>
</evidence>
<dbReference type="SUPFAM" id="SSF56645">
    <property type="entry name" value="Acyl-CoA dehydrogenase NM domain-like"/>
    <property type="match status" value="1"/>
</dbReference>
<sequence length="283" mass="30374">MTHSKVYETLVAAGLNRIESASEAAYRDAWTERVVPLEPDPLAMAIAGGLIADRMAWVFVAGYQAACRHVFSSAAFRSWVSYAATEDQEGDPPLPGVRLSGTPSSGTLSGNKAWIGAARGMEQLVVRVGTGPEATYFLVDRERRGVTIDLKPRDFLAGLSQGRARFEETPVTGVDIVDGDGIGLLRFVEPLYVYAAFCGFVLGGMSEPEVVSHCHDCLDAVNEALASLRSGEVDEVRQAGVDALALDLLAQLAGNRANAAGEWETDQKIVAMYSRDTDVDIPH</sequence>
<dbReference type="InterPro" id="IPR009100">
    <property type="entry name" value="AcylCoA_DH/oxidase_NM_dom_sf"/>
</dbReference>
<organism evidence="1">
    <name type="scientific">marine metagenome</name>
    <dbReference type="NCBI Taxonomy" id="408172"/>
    <lineage>
        <taxon>unclassified sequences</taxon>
        <taxon>metagenomes</taxon>
        <taxon>ecological metagenomes</taxon>
    </lineage>
</organism>
<dbReference type="EMBL" id="UINC01004458">
    <property type="protein sequence ID" value="SVA14479.1"/>
    <property type="molecule type" value="Genomic_DNA"/>
</dbReference>
<accession>A0A381TFE4</accession>
<dbReference type="GO" id="GO:0016627">
    <property type="term" value="F:oxidoreductase activity, acting on the CH-CH group of donors"/>
    <property type="evidence" value="ECO:0007669"/>
    <property type="project" value="InterPro"/>
</dbReference>
<evidence type="ECO:0008006" key="2">
    <source>
        <dbReference type="Google" id="ProtNLM"/>
    </source>
</evidence>
<name>A0A381TFE4_9ZZZZ</name>
<protein>
    <recommendedName>
        <fullName evidence="2">Acyl-CoA oxidase/dehydrogenase middle domain-containing protein</fullName>
    </recommendedName>
</protein>
<reference evidence="1" key="1">
    <citation type="submission" date="2018-05" db="EMBL/GenBank/DDBJ databases">
        <authorList>
            <person name="Lanie J.A."/>
            <person name="Ng W.-L."/>
            <person name="Kazmierczak K.M."/>
            <person name="Andrzejewski T.M."/>
            <person name="Davidsen T.M."/>
            <person name="Wayne K.J."/>
            <person name="Tettelin H."/>
            <person name="Glass J.I."/>
            <person name="Rusch D."/>
            <person name="Podicherti R."/>
            <person name="Tsui H.-C.T."/>
            <person name="Winkler M.E."/>
        </authorList>
    </citation>
    <scope>NUCLEOTIDE SEQUENCE</scope>
</reference>
<gene>
    <name evidence="1" type="ORF">METZ01_LOCUS67333</name>
</gene>
<proteinExistence type="predicted"/>